<evidence type="ECO:0000256" key="4">
    <source>
        <dbReference type="ARBA" id="ARBA00004931"/>
    </source>
</evidence>
<evidence type="ECO:0000256" key="11">
    <source>
        <dbReference type="ARBA" id="ARBA00048212"/>
    </source>
</evidence>
<keyword evidence="10" id="KW-0028">Amino-acid biosynthesis</keyword>
<evidence type="ECO:0000256" key="6">
    <source>
        <dbReference type="ARBA" id="ARBA00009320"/>
    </source>
</evidence>
<evidence type="ECO:0000256" key="9">
    <source>
        <dbReference type="ARBA" id="ARBA00022898"/>
    </source>
</evidence>
<accession>A0A1I4FU72</accession>
<evidence type="ECO:0000256" key="1">
    <source>
        <dbReference type="ARBA" id="ARBA00001933"/>
    </source>
</evidence>
<dbReference type="EMBL" id="FOSL01000059">
    <property type="protein sequence ID" value="SFL21093.1"/>
    <property type="molecule type" value="Genomic_DNA"/>
</dbReference>
<evidence type="ECO:0000313" key="14">
    <source>
        <dbReference type="EMBL" id="SFL21093.1"/>
    </source>
</evidence>
<comment type="catalytic activity">
    <reaction evidence="11">
        <text>L-valine + 2-oxoglutarate = 3-methyl-2-oxobutanoate + L-glutamate</text>
        <dbReference type="Rhea" id="RHEA:24813"/>
        <dbReference type="ChEBI" id="CHEBI:11851"/>
        <dbReference type="ChEBI" id="CHEBI:16810"/>
        <dbReference type="ChEBI" id="CHEBI:29985"/>
        <dbReference type="ChEBI" id="CHEBI:57762"/>
        <dbReference type="EC" id="2.6.1.42"/>
    </reaction>
</comment>
<dbReference type="AlphaFoldDB" id="A0A1I4FU72"/>
<evidence type="ECO:0000256" key="12">
    <source>
        <dbReference type="ARBA" id="ARBA00048798"/>
    </source>
</evidence>
<evidence type="ECO:0000256" key="3">
    <source>
        <dbReference type="ARBA" id="ARBA00004824"/>
    </source>
</evidence>
<dbReference type="PANTHER" id="PTHR42743">
    <property type="entry name" value="AMINO-ACID AMINOTRANSFERASE"/>
    <property type="match status" value="1"/>
</dbReference>
<gene>
    <name evidence="14" type="ORF">SAMN04488498_1592</name>
</gene>
<dbReference type="GO" id="GO:0008652">
    <property type="term" value="P:amino acid biosynthetic process"/>
    <property type="evidence" value="ECO:0007669"/>
    <property type="project" value="UniProtKB-ARBA"/>
</dbReference>
<dbReference type="EC" id="2.6.1.42" evidence="7"/>
<comment type="similarity">
    <text evidence="6">Belongs to the class-IV pyridoxal-phosphate-dependent aminotransferase family.</text>
</comment>
<keyword evidence="15" id="KW-1185">Reference proteome</keyword>
<keyword evidence="14" id="KW-0808">Transferase</keyword>
<organism evidence="14 15">
    <name type="scientific">Neomesorhizobium albiziae</name>
    <dbReference type="NCBI Taxonomy" id="335020"/>
    <lineage>
        <taxon>Bacteria</taxon>
        <taxon>Pseudomonadati</taxon>
        <taxon>Pseudomonadota</taxon>
        <taxon>Alphaproteobacteria</taxon>
        <taxon>Hyphomicrobiales</taxon>
        <taxon>Phyllobacteriaceae</taxon>
        <taxon>Neomesorhizobium</taxon>
    </lineage>
</organism>
<keyword evidence="9" id="KW-0663">Pyridoxal phosphate</keyword>
<dbReference type="InterPro" id="IPR050571">
    <property type="entry name" value="Class-IV_PLP-Dep_Aminotrnsfr"/>
</dbReference>
<comment type="catalytic activity">
    <reaction evidence="12">
        <text>L-isoleucine + 2-oxoglutarate = (S)-3-methyl-2-oxopentanoate + L-glutamate</text>
        <dbReference type="Rhea" id="RHEA:24801"/>
        <dbReference type="ChEBI" id="CHEBI:16810"/>
        <dbReference type="ChEBI" id="CHEBI:29985"/>
        <dbReference type="ChEBI" id="CHEBI:35146"/>
        <dbReference type="ChEBI" id="CHEBI:58045"/>
        <dbReference type="EC" id="2.6.1.42"/>
    </reaction>
</comment>
<dbReference type="FunFam" id="3.20.10.10:FF:000002">
    <property type="entry name" value="D-alanine aminotransferase"/>
    <property type="match status" value="1"/>
</dbReference>
<evidence type="ECO:0000313" key="15">
    <source>
        <dbReference type="Proteomes" id="UP000323300"/>
    </source>
</evidence>
<comment type="pathway">
    <text evidence="4">Amino-acid biosynthesis; L-valine biosynthesis; L-valine from pyruvate: step 4/4.</text>
</comment>
<dbReference type="InterPro" id="IPR043132">
    <property type="entry name" value="BCAT-like_C"/>
</dbReference>
<evidence type="ECO:0000256" key="5">
    <source>
        <dbReference type="ARBA" id="ARBA00005072"/>
    </source>
</evidence>
<sequence length="151" mass="16292">MERGLDLAISRMVRIPSYSVDPTLKNYHWLDLVKGQFDAYDVGADTALLLDTEGNIAEGPGFNIFTVKGTRLKTPAANVLPGITRQTVFDLCKEMRIDVAASTISPGALADSDEVFVTSTAGGIMPVTQIDTKRIANGQVGALTQKISDRY</sequence>
<proteinExistence type="inferred from homology"/>
<keyword evidence="10" id="KW-0100">Branched-chain amino acid biosynthesis</keyword>
<evidence type="ECO:0000256" key="13">
    <source>
        <dbReference type="ARBA" id="ARBA00049229"/>
    </source>
</evidence>
<dbReference type="SUPFAM" id="SSF56752">
    <property type="entry name" value="D-aminoacid aminotransferase-like PLP-dependent enzymes"/>
    <property type="match status" value="1"/>
</dbReference>
<evidence type="ECO:0000256" key="10">
    <source>
        <dbReference type="ARBA" id="ARBA00023304"/>
    </source>
</evidence>
<comment type="catalytic activity">
    <reaction evidence="13">
        <text>L-leucine + 2-oxoglutarate = 4-methyl-2-oxopentanoate + L-glutamate</text>
        <dbReference type="Rhea" id="RHEA:18321"/>
        <dbReference type="ChEBI" id="CHEBI:16810"/>
        <dbReference type="ChEBI" id="CHEBI:17865"/>
        <dbReference type="ChEBI" id="CHEBI:29985"/>
        <dbReference type="ChEBI" id="CHEBI:57427"/>
        <dbReference type="EC" id="2.6.1.42"/>
    </reaction>
</comment>
<dbReference type="InterPro" id="IPR001544">
    <property type="entry name" value="Aminotrans_IV"/>
</dbReference>
<evidence type="ECO:0000256" key="2">
    <source>
        <dbReference type="ARBA" id="ARBA00003109"/>
    </source>
</evidence>
<dbReference type="Pfam" id="PF01063">
    <property type="entry name" value="Aminotran_4"/>
    <property type="match status" value="1"/>
</dbReference>
<comment type="function">
    <text evidence="2">Acts on leucine, isoleucine and valine.</text>
</comment>
<evidence type="ECO:0000256" key="8">
    <source>
        <dbReference type="ARBA" id="ARBA00014472"/>
    </source>
</evidence>
<dbReference type="GO" id="GO:0009082">
    <property type="term" value="P:branched-chain amino acid biosynthetic process"/>
    <property type="evidence" value="ECO:0007669"/>
    <property type="project" value="UniProtKB-KW"/>
</dbReference>
<comment type="pathway">
    <text evidence="5">Amino-acid biosynthesis; L-leucine biosynthesis; L-leucine from 3-methyl-2-oxobutanoate: step 4/4.</text>
</comment>
<dbReference type="Proteomes" id="UP000323300">
    <property type="component" value="Unassembled WGS sequence"/>
</dbReference>
<dbReference type="InterPro" id="IPR036038">
    <property type="entry name" value="Aminotransferase-like"/>
</dbReference>
<name>A0A1I4FU72_9HYPH</name>
<comment type="cofactor">
    <cofactor evidence="1">
        <name>pyridoxal 5'-phosphate</name>
        <dbReference type="ChEBI" id="CHEBI:597326"/>
    </cofactor>
</comment>
<dbReference type="GO" id="GO:0004084">
    <property type="term" value="F:branched-chain-amino-acid transaminase activity"/>
    <property type="evidence" value="ECO:0007669"/>
    <property type="project" value="UniProtKB-EC"/>
</dbReference>
<evidence type="ECO:0000256" key="7">
    <source>
        <dbReference type="ARBA" id="ARBA00013053"/>
    </source>
</evidence>
<dbReference type="PANTHER" id="PTHR42743:SF11">
    <property type="entry name" value="AMINODEOXYCHORISMATE LYASE"/>
    <property type="match status" value="1"/>
</dbReference>
<reference evidence="14 15" key="1">
    <citation type="submission" date="2016-10" db="EMBL/GenBank/DDBJ databases">
        <authorList>
            <person name="Varghese N."/>
            <person name="Submissions S."/>
        </authorList>
    </citation>
    <scope>NUCLEOTIDE SEQUENCE [LARGE SCALE GENOMIC DNA]</scope>
    <source>
        <strain evidence="14 15">DSM 21822</strain>
    </source>
</reference>
<dbReference type="Gene3D" id="3.20.10.10">
    <property type="entry name" value="D-amino Acid Aminotransferase, subunit A, domain 2"/>
    <property type="match status" value="1"/>
</dbReference>
<protein>
    <recommendedName>
        <fullName evidence="8">Probable branched-chain-amino-acid aminotransferase</fullName>
        <ecNumber evidence="7">2.6.1.42</ecNumber>
    </recommendedName>
</protein>
<comment type="pathway">
    <text evidence="3">Amino-acid biosynthesis; L-isoleucine biosynthesis; L-isoleucine from 2-oxobutanoate: step 4/4.</text>
</comment>